<evidence type="ECO:0000313" key="9">
    <source>
        <dbReference type="Proteomes" id="UP001597296"/>
    </source>
</evidence>
<dbReference type="PANTHER" id="PTHR11455:SF9">
    <property type="entry name" value="CRYPTOCHROME CIRCADIAN CLOCK 5 ISOFORM X1"/>
    <property type="match status" value="1"/>
</dbReference>
<comment type="cofactor">
    <cofactor evidence="2">
        <name>FAD</name>
        <dbReference type="ChEBI" id="CHEBI:57692"/>
    </cofactor>
</comment>
<dbReference type="EC" id="4.1.99.3" evidence="8"/>
<dbReference type="PRINTS" id="PR00147">
    <property type="entry name" value="DNAPHOTLYASE"/>
</dbReference>
<dbReference type="Gene3D" id="1.10.579.10">
    <property type="entry name" value="DNA Cyclobutane Dipyrimidine Photolyase, subunit A, domain 3"/>
    <property type="match status" value="1"/>
</dbReference>
<dbReference type="SUPFAM" id="SSF48173">
    <property type="entry name" value="Cryptochrome/photolyase FAD-binding domain"/>
    <property type="match status" value="1"/>
</dbReference>
<dbReference type="InterPro" id="IPR014729">
    <property type="entry name" value="Rossmann-like_a/b/a_fold"/>
</dbReference>
<evidence type="ECO:0000256" key="6">
    <source>
        <dbReference type="RuleBase" id="RU004182"/>
    </source>
</evidence>
<dbReference type="GO" id="GO:0003904">
    <property type="term" value="F:deoxyribodipyrimidine photo-lyase activity"/>
    <property type="evidence" value="ECO:0007669"/>
    <property type="project" value="UniProtKB-EC"/>
</dbReference>
<dbReference type="Pfam" id="PF03441">
    <property type="entry name" value="FAD_binding_7"/>
    <property type="match status" value="1"/>
</dbReference>
<dbReference type="InterPro" id="IPR036155">
    <property type="entry name" value="Crypto/Photolyase_N_sf"/>
</dbReference>
<gene>
    <name evidence="8" type="ORF">ACFSNB_02915</name>
</gene>
<dbReference type="Pfam" id="PF00875">
    <property type="entry name" value="DNA_photolyase"/>
    <property type="match status" value="1"/>
</dbReference>
<dbReference type="SUPFAM" id="SSF52425">
    <property type="entry name" value="Cryptochrome/photolyase, N-terminal domain"/>
    <property type="match status" value="1"/>
</dbReference>
<evidence type="ECO:0000256" key="4">
    <source>
        <dbReference type="ARBA" id="ARBA00022827"/>
    </source>
</evidence>
<dbReference type="InterPro" id="IPR036134">
    <property type="entry name" value="Crypto/Photolyase_FAD-like_sf"/>
</dbReference>
<comment type="cofactor">
    <cofactor evidence="1">
        <name>(6R)-5,10-methylene-5,6,7,8-tetrahydrofolate</name>
        <dbReference type="ChEBI" id="CHEBI:15636"/>
    </cofactor>
</comment>
<dbReference type="PROSITE" id="PS00394">
    <property type="entry name" value="DNA_PHOTOLYASES_1_1"/>
    <property type="match status" value="1"/>
</dbReference>
<dbReference type="InterPro" id="IPR005101">
    <property type="entry name" value="Cryptochr/Photolyase_FAD-bd"/>
</dbReference>
<dbReference type="InterPro" id="IPR002081">
    <property type="entry name" value="Cryptochrome/DNA_photolyase_1"/>
</dbReference>
<dbReference type="Gene3D" id="1.25.40.80">
    <property type="match status" value="1"/>
</dbReference>
<accession>A0ABW5C8T0</accession>
<evidence type="ECO:0000256" key="2">
    <source>
        <dbReference type="ARBA" id="ARBA00001974"/>
    </source>
</evidence>
<dbReference type="PROSITE" id="PS51645">
    <property type="entry name" value="PHR_CRY_ALPHA_BETA"/>
    <property type="match status" value="1"/>
</dbReference>
<proteinExistence type="inferred from homology"/>
<keyword evidence="5 6" id="KW-0157">Chromophore</keyword>
<dbReference type="Proteomes" id="UP001597296">
    <property type="component" value="Unassembled WGS sequence"/>
</dbReference>
<feature type="domain" description="Photolyase/cryptochrome alpha/beta" evidence="7">
    <location>
        <begin position="3"/>
        <end position="132"/>
    </location>
</feature>
<evidence type="ECO:0000256" key="3">
    <source>
        <dbReference type="ARBA" id="ARBA00022630"/>
    </source>
</evidence>
<organism evidence="8 9">
    <name type="scientific">Phaeospirillum tilakii</name>
    <dbReference type="NCBI Taxonomy" id="741673"/>
    <lineage>
        <taxon>Bacteria</taxon>
        <taxon>Pseudomonadati</taxon>
        <taxon>Pseudomonadota</taxon>
        <taxon>Alphaproteobacteria</taxon>
        <taxon>Rhodospirillales</taxon>
        <taxon>Rhodospirillaceae</taxon>
        <taxon>Phaeospirillum</taxon>
    </lineage>
</organism>
<evidence type="ECO:0000256" key="1">
    <source>
        <dbReference type="ARBA" id="ARBA00001932"/>
    </source>
</evidence>
<dbReference type="InterPro" id="IPR006050">
    <property type="entry name" value="DNA_photolyase_N"/>
</dbReference>
<protein>
    <submittedName>
        <fullName evidence="8">Cryptochrome/photolyase family protein</fullName>
        <ecNumber evidence="8">4.1.99.3</ecNumber>
    </submittedName>
</protein>
<dbReference type="PANTHER" id="PTHR11455">
    <property type="entry name" value="CRYPTOCHROME"/>
    <property type="match status" value="1"/>
</dbReference>
<keyword evidence="3 6" id="KW-0285">Flavoprotein</keyword>
<keyword evidence="4 6" id="KW-0274">FAD</keyword>
<sequence length="482" mass="52468">MTRPAIVWFRRDLRLADHPALHAAAALGRPVIPLLIDETGGAEAESDGGAARWWRHHAVAALAAALERRGLTLLLRRGAAAAVLDEVIATTGADCVLWNRRYTPAGVATDRAVKAALAARGIEARSFKANLLFEPWEIATQSGGPFRVFTPFWRACRAAPLPERPLPEPADLRPCPDQPAGERLDSWGWLPTAPDWAGGLRAAWSPGEEGARDRLAAFLDRGLAGYAEGRDLPGRAVTSRLSPHLAWGEISPRALFHAVRDAMPAGADADKFLAELGWREFCAHLLFSQPDLATQPLRGAFAAFPWRDDPAELAAWQRGRTGYPLVDAGMRELWETGWMHNRVRMVTASFLVKDLLLPWTAGAAWFADTLVDADPASNPASWQWVAGCGADAAPFFRIFNPALQGEKFDPAGAYVRRWCPELAGLPDRWLHRPWAAPAAVLRQAGLRLGQTYPAPIVEHDAARRRALAAMEKCHGEAAGGGI</sequence>
<dbReference type="InterPro" id="IPR018394">
    <property type="entry name" value="DNA_photolyase_1_CS_C"/>
</dbReference>
<reference evidence="9" key="1">
    <citation type="journal article" date="2019" name="Int. J. Syst. Evol. Microbiol.">
        <title>The Global Catalogue of Microorganisms (GCM) 10K type strain sequencing project: providing services to taxonomists for standard genome sequencing and annotation.</title>
        <authorList>
            <consortium name="The Broad Institute Genomics Platform"/>
            <consortium name="The Broad Institute Genome Sequencing Center for Infectious Disease"/>
            <person name="Wu L."/>
            <person name="Ma J."/>
        </authorList>
    </citation>
    <scope>NUCLEOTIDE SEQUENCE [LARGE SCALE GENOMIC DNA]</scope>
    <source>
        <strain evidence="9">KCTC 15012</strain>
    </source>
</reference>
<evidence type="ECO:0000256" key="5">
    <source>
        <dbReference type="ARBA" id="ARBA00022991"/>
    </source>
</evidence>
<comment type="caution">
    <text evidence="8">The sequence shown here is derived from an EMBL/GenBank/DDBJ whole genome shotgun (WGS) entry which is preliminary data.</text>
</comment>
<dbReference type="EMBL" id="JBHUIY010000003">
    <property type="protein sequence ID" value="MFD2232752.1"/>
    <property type="molecule type" value="Genomic_DNA"/>
</dbReference>
<evidence type="ECO:0000313" key="8">
    <source>
        <dbReference type="EMBL" id="MFD2232752.1"/>
    </source>
</evidence>
<evidence type="ECO:0000259" key="7">
    <source>
        <dbReference type="PROSITE" id="PS51645"/>
    </source>
</evidence>
<keyword evidence="8" id="KW-0456">Lyase</keyword>
<dbReference type="Gene3D" id="3.40.50.620">
    <property type="entry name" value="HUPs"/>
    <property type="match status" value="1"/>
</dbReference>
<keyword evidence="9" id="KW-1185">Reference proteome</keyword>
<dbReference type="RefSeq" id="WP_377314344.1">
    <property type="nucleotide sequence ID" value="NZ_JBHUIY010000003.1"/>
</dbReference>
<comment type="similarity">
    <text evidence="6">Belongs to the DNA photolyase family.</text>
</comment>
<name>A0ABW5C8T0_9PROT</name>